<name>A0A699R554_TANCI</name>
<comment type="caution">
    <text evidence="1">The sequence shown here is derived from an EMBL/GenBank/DDBJ whole genome shotgun (WGS) entry which is preliminary data.</text>
</comment>
<sequence>AVGVTKAFISFKDFSKRFIRMSNLSSREAAVCWRSKELEGEEEERGAFVLTFESVTRLCEYLTLDLLSIIDKPSRGILSKKLPPAAESKAS</sequence>
<dbReference type="AlphaFoldDB" id="A0A699R554"/>
<gene>
    <name evidence="1" type="ORF">Tci_852666</name>
</gene>
<feature type="non-terminal residue" evidence="1">
    <location>
        <position position="1"/>
    </location>
</feature>
<proteinExistence type="predicted"/>
<dbReference type="EMBL" id="BKCJ011076313">
    <property type="protein sequence ID" value="GFC80696.1"/>
    <property type="molecule type" value="Genomic_DNA"/>
</dbReference>
<protein>
    <submittedName>
        <fullName evidence="1">Uncharacterized protein</fullName>
    </submittedName>
</protein>
<accession>A0A699R554</accession>
<evidence type="ECO:0000313" key="1">
    <source>
        <dbReference type="EMBL" id="GFC80696.1"/>
    </source>
</evidence>
<organism evidence="1">
    <name type="scientific">Tanacetum cinerariifolium</name>
    <name type="common">Dalmatian daisy</name>
    <name type="synonym">Chrysanthemum cinerariifolium</name>
    <dbReference type="NCBI Taxonomy" id="118510"/>
    <lineage>
        <taxon>Eukaryota</taxon>
        <taxon>Viridiplantae</taxon>
        <taxon>Streptophyta</taxon>
        <taxon>Embryophyta</taxon>
        <taxon>Tracheophyta</taxon>
        <taxon>Spermatophyta</taxon>
        <taxon>Magnoliopsida</taxon>
        <taxon>eudicotyledons</taxon>
        <taxon>Gunneridae</taxon>
        <taxon>Pentapetalae</taxon>
        <taxon>asterids</taxon>
        <taxon>campanulids</taxon>
        <taxon>Asterales</taxon>
        <taxon>Asteraceae</taxon>
        <taxon>Asteroideae</taxon>
        <taxon>Anthemideae</taxon>
        <taxon>Anthemidinae</taxon>
        <taxon>Tanacetum</taxon>
    </lineage>
</organism>
<reference evidence="1" key="1">
    <citation type="journal article" date="2019" name="Sci. Rep.">
        <title>Draft genome of Tanacetum cinerariifolium, the natural source of mosquito coil.</title>
        <authorList>
            <person name="Yamashiro T."/>
            <person name="Shiraishi A."/>
            <person name="Satake H."/>
            <person name="Nakayama K."/>
        </authorList>
    </citation>
    <scope>NUCLEOTIDE SEQUENCE</scope>
</reference>